<keyword evidence="1" id="KW-0732">Signal</keyword>
<evidence type="ECO:0000256" key="1">
    <source>
        <dbReference type="SAM" id="SignalP"/>
    </source>
</evidence>
<name>B0SVI5_CAUSK</name>
<gene>
    <name evidence="2" type="ordered locus">Caul_0893</name>
</gene>
<dbReference type="KEGG" id="cak:Caul_0893"/>
<sequence precursor="true">MRRTAGILLCTFGFASLYAEARAADAPENKSVAFPVQVEAPETTEGDGSAADGGVFRQRIRSLKAVELRANDVAEYQPAILDRKFAKGGVRAVPISAGDIFVLALSGTGEMYCRAGADRPQGGLTFYDVTVCYRDADQDGVFESRAIVEPHTRTRTAYELVGLGDAVWTPVSIPYAALPADRIPSGELRIDQYRRDKSKEAVANVHVCWPAALTYDVVGKGKITETCGSALWNATGGLENKNGSAVLATNKSGPQTVTWGPLQASFAFDGQALKVSVQKYFSPGPSIAYVAGFMRSTGDYRFQNTIFGLRRLVAVGVPLDKTDQESSPASSPSTRAPGV</sequence>
<dbReference type="EMBL" id="CP000927">
    <property type="protein sequence ID" value="ABZ70024.1"/>
    <property type="molecule type" value="Genomic_DNA"/>
</dbReference>
<dbReference type="OrthoDB" id="9919572at2"/>
<dbReference type="HOGENOM" id="CLU_818080_0_0_5"/>
<reference evidence="2" key="1">
    <citation type="submission" date="2008-01" db="EMBL/GenBank/DDBJ databases">
        <title>Complete sequence of chromosome of Caulobacter sp. K31.</title>
        <authorList>
            <consortium name="US DOE Joint Genome Institute"/>
            <person name="Copeland A."/>
            <person name="Lucas S."/>
            <person name="Lapidus A."/>
            <person name="Barry K."/>
            <person name="Glavina del Rio T."/>
            <person name="Dalin E."/>
            <person name="Tice H."/>
            <person name="Pitluck S."/>
            <person name="Bruce D."/>
            <person name="Goodwin L."/>
            <person name="Thompson L.S."/>
            <person name="Brettin T."/>
            <person name="Detter J.C."/>
            <person name="Han C."/>
            <person name="Schmutz J."/>
            <person name="Larimer F."/>
            <person name="Land M."/>
            <person name="Hauser L."/>
            <person name="Kyrpides N."/>
            <person name="Kim E."/>
            <person name="Stephens C."/>
            <person name="Richardson P."/>
        </authorList>
    </citation>
    <scope>NUCLEOTIDE SEQUENCE [LARGE SCALE GENOMIC DNA]</scope>
    <source>
        <strain evidence="2">K31</strain>
    </source>
</reference>
<dbReference type="STRING" id="366602.Caul_0893"/>
<dbReference type="AlphaFoldDB" id="B0SVI5"/>
<feature type="signal peptide" evidence="1">
    <location>
        <begin position="1"/>
        <end position="23"/>
    </location>
</feature>
<feature type="chain" id="PRO_5002755632" evidence="1">
    <location>
        <begin position="24"/>
        <end position="339"/>
    </location>
</feature>
<accession>B0SVI5</accession>
<protein>
    <submittedName>
        <fullName evidence="2">Uncharacterized protein</fullName>
    </submittedName>
</protein>
<evidence type="ECO:0000313" key="2">
    <source>
        <dbReference type="EMBL" id="ABZ70024.1"/>
    </source>
</evidence>
<organism evidence="2">
    <name type="scientific">Caulobacter sp. (strain K31)</name>
    <dbReference type="NCBI Taxonomy" id="366602"/>
    <lineage>
        <taxon>Bacteria</taxon>
        <taxon>Pseudomonadati</taxon>
        <taxon>Pseudomonadota</taxon>
        <taxon>Alphaproteobacteria</taxon>
        <taxon>Caulobacterales</taxon>
        <taxon>Caulobacteraceae</taxon>
        <taxon>Caulobacter</taxon>
    </lineage>
</organism>
<proteinExistence type="predicted"/>